<protein>
    <recommendedName>
        <fullName evidence="4">F-box domain-containing protein</fullName>
    </recommendedName>
</protein>
<reference evidence="2" key="2">
    <citation type="submission" date="2019-10" db="EMBL/GenBank/DDBJ databases">
        <title>Conservation and host-specific expression of non-tandemly repeated heterogenous ribosome RNA gene in arbuscular mycorrhizal fungi.</title>
        <authorList>
            <person name="Maeda T."/>
            <person name="Kobayashi Y."/>
            <person name="Nakagawa T."/>
            <person name="Ezawa T."/>
            <person name="Yamaguchi K."/>
            <person name="Bino T."/>
            <person name="Nishimoto Y."/>
            <person name="Shigenobu S."/>
            <person name="Kawaguchi M."/>
        </authorList>
    </citation>
    <scope>NUCLEOTIDE SEQUENCE</scope>
    <source>
        <strain evidence="2">HR1</strain>
    </source>
</reference>
<gene>
    <name evidence="2" type="ORF">RCL2_000655400</name>
    <name evidence="1" type="ORF">RclHR1_01250017</name>
</gene>
<dbReference type="EMBL" id="BLAL01000043">
    <property type="protein sequence ID" value="GES79243.1"/>
    <property type="molecule type" value="Genomic_DNA"/>
</dbReference>
<name>A0A2Z6QMC9_9GLOM</name>
<dbReference type="Proteomes" id="UP000247702">
    <property type="component" value="Unassembled WGS sequence"/>
</dbReference>
<dbReference type="Proteomes" id="UP000615446">
    <property type="component" value="Unassembled WGS sequence"/>
</dbReference>
<dbReference type="AlphaFoldDB" id="A0A2Z6QMC9"/>
<comment type="caution">
    <text evidence="1">The sequence shown here is derived from an EMBL/GenBank/DDBJ whole genome shotgun (WGS) entry which is preliminary data.</text>
</comment>
<proteinExistence type="predicted"/>
<dbReference type="STRING" id="94130.A0A2Z6QMC9"/>
<accession>A0A2Z6QMC9</accession>
<organism evidence="1 3">
    <name type="scientific">Rhizophagus clarus</name>
    <dbReference type="NCBI Taxonomy" id="94130"/>
    <lineage>
        <taxon>Eukaryota</taxon>
        <taxon>Fungi</taxon>
        <taxon>Fungi incertae sedis</taxon>
        <taxon>Mucoromycota</taxon>
        <taxon>Glomeromycotina</taxon>
        <taxon>Glomeromycetes</taxon>
        <taxon>Glomerales</taxon>
        <taxon>Glomeraceae</taxon>
        <taxon>Rhizophagus</taxon>
    </lineage>
</organism>
<evidence type="ECO:0008006" key="4">
    <source>
        <dbReference type="Google" id="ProtNLM"/>
    </source>
</evidence>
<evidence type="ECO:0000313" key="3">
    <source>
        <dbReference type="Proteomes" id="UP000247702"/>
    </source>
</evidence>
<evidence type="ECO:0000313" key="1">
    <source>
        <dbReference type="EMBL" id="GBB86054.1"/>
    </source>
</evidence>
<evidence type="ECO:0000313" key="2">
    <source>
        <dbReference type="EMBL" id="GES79243.1"/>
    </source>
</evidence>
<dbReference type="EMBL" id="BEXD01000280">
    <property type="protein sequence ID" value="GBB86054.1"/>
    <property type="molecule type" value="Genomic_DNA"/>
</dbReference>
<sequence length="540" mass="64164">MASSKLFSGDLPELINEIIHHFHSDYKTLHSCTLVNRLWCRLAIPLLWENPFSDEILKNYHFIEIYLRNLNDDDKTKLNEYVIIHNDLSSLNTLFNYSKFIQCLNIYNVYYSINKWIVTMGTKEQHSKYFVRRTNLEHSQILNFTKLVYRLLFLIFIENEVNLRSLEITDLDHFDEVWELILQNPSFIYNIKSLMFDIYNVIDDDVIKFLGFFHSNCNLISSLDFPYISNYPTEKSLSKIVKSQKNLKKILLGYSEFPLLHLPLSLKNSNSSNTLNTIIFYYVDFKNITVLDEVLNYLNVLESIHIVYCVSLNSKFIQQVDNITKPFKLKSLIFSETLDIKTLELLIQKSGNYLENFGNESWSQIPVQLFESAMKYCNKIKLLSLMSGLNNRNINLVHCLIENIKLNLNYLFIVTYNVEISSVILQNLGQVLPFKLEYLYLHLYFNINDFEVFLKNSQNTFIKKLLIRNEMNEENEEIFPYIKEYIMKKKRVKYLAILGIFDKDLFFLKDKLEEFKLHDIQVLSCRDLFINIRNFIKDNY</sequence>
<keyword evidence="3" id="KW-1185">Reference proteome</keyword>
<dbReference type="OrthoDB" id="2338937at2759"/>
<reference evidence="1 3" key="1">
    <citation type="submission" date="2017-11" db="EMBL/GenBank/DDBJ databases">
        <title>The genome of Rhizophagus clarus HR1 reveals common genetic basis of auxotrophy among arbuscular mycorrhizal fungi.</title>
        <authorList>
            <person name="Kobayashi Y."/>
        </authorList>
    </citation>
    <scope>NUCLEOTIDE SEQUENCE [LARGE SCALE GENOMIC DNA]</scope>
    <source>
        <strain evidence="1 3">HR1</strain>
    </source>
</reference>